<protein>
    <recommendedName>
        <fullName evidence="9">Potassium/proton antiporter CemA</fullName>
    </recommendedName>
    <alternativeName>
        <fullName evidence="9">Chloroplast envelope membrane protein A</fullName>
        <shortName evidence="9">CemA</shortName>
    </alternativeName>
</protein>
<evidence type="ECO:0000256" key="5">
    <source>
        <dbReference type="ARBA" id="ARBA00022989"/>
    </source>
</evidence>
<evidence type="ECO:0000256" key="8">
    <source>
        <dbReference type="ARBA" id="ARBA00043980"/>
    </source>
</evidence>
<dbReference type="PANTHER" id="PTHR33650:SF2">
    <property type="entry name" value="CHLOROPLAST ENVELOPE MEMBRANE PROTEIN"/>
    <property type="match status" value="1"/>
</dbReference>
<evidence type="ECO:0000256" key="9">
    <source>
        <dbReference type="HAMAP-Rule" id="MF_01308"/>
    </source>
</evidence>
<keyword evidence="2 9" id="KW-0813">Transport</keyword>
<feature type="transmembrane region" description="Helical" evidence="9">
    <location>
        <begin position="341"/>
        <end position="361"/>
    </location>
</feature>
<keyword evidence="7 9" id="KW-0472">Membrane</keyword>
<geneLocation type="chloroplast" evidence="10"/>
<dbReference type="GO" id="GO:0006813">
    <property type="term" value="P:potassium ion transport"/>
    <property type="evidence" value="ECO:0007669"/>
    <property type="project" value="UniProtKB-UniRule"/>
</dbReference>
<comment type="function">
    <text evidence="9">Contributes to K(+)/H(+) antiport activity by supporting proton efflux to control proton extrusion and homeostasis in chloroplasts in a light-dependent manner to modulate photosynthesis. Prevents excessive induction of non-photochemical quenching (NPQ) under continuous-light conditions. Indirectly promotes efficient inorganic carbon uptake into chloroplasts.</text>
</comment>
<comment type="similarity">
    <text evidence="8 9">Belongs to the CemA family.</text>
</comment>
<evidence type="ECO:0000256" key="1">
    <source>
        <dbReference type="ARBA" id="ARBA00004141"/>
    </source>
</evidence>
<keyword evidence="9" id="KW-0630">Potassium</keyword>
<proteinExistence type="inferred from homology"/>
<comment type="subcellular location">
    <subcellularLocation>
        <location evidence="1">Membrane</location>
        <topology evidence="1">Multi-pass membrane protein</topology>
    </subcellularLocation>
    <subcellularLocation>
        <location evidence="9">Plastid</location>
        <location evidence="9">Chloroplast inner membrane</location>
        <topology evidence="9">Multi-pass membrane protein</topology>
    </subcellularLocation>
</comment>
<evidence type="ECO:0000256" key="3">
    <source>
        <dbReference type="ARBA" id="ARBA00022692"/>
    </source>
</evidence>
<dbReference type="PANTHER" id="PTHR33650">
    <property type="entry name" value="CHLOROPLAST ENVELOPE MEMBRANE PROTEIN-RELATED"/>
    <property type="match status" value="1"/>
</dbReference>
<name>A0A2H4G3C4_NITHY</name>
<evidence type="ECO:0000256" key="2">
    <source>
        <dbReference type="ARBA" id="ARBA00022448"/>
    </source>
</evidence>
<feature type="transmembrane region" description="Helical" evidence="9">
    <location>
        <begin position="381"/>
        <end position="402"/>
    </location>
</feature>
<keyword evidence="9" id="KW-0050">Antiport</keyword>
<dbReference type="EMBL" id="KX306884">
    <property type="protein sequence ID" value="APP89453.1"/>
    <property type="molecule type" value="Genomic_DNA"/>
</dbReference>
<dbReference type="Pfam" id="PF03040">
    <property type="entry name" value="CemA"/>
    <property type="match status" value="1"/>
</dbReference>
<accession>A0A2H4G3C4</accession>
<gene>
    <name evidence="9 10" type="primary">cemA</name>
</gene>
<organism evidence="10">
    <name type="scientific">Nitella hyalina</name>
    <name type="common">Many-branched stonewort</name>
    <dbReference type="NCBI Taxonomy" id="181804"/>
    <lineage>
        <taxon>Eukaryota</taxon>
        <taxon>Viridiplantae</taxon>
        <taxon>Streptophyta</taxon>
        <taxon>Charophyceae</taxon>
        <taxon>Charales</taxon>
        <taxon>Characeae</taxon>
        <taxon>Nitella</taxon>
    </lineage>
</organism>
<keyword evidence="4 9" id="KW-0375">Hydrogen ion transport</keyword>
<dbReference type="GO" id="GO:0009706">
    <property type="term" value="C:chloroplast inner membrane"/>
    <property type="evidence" value="ECO:0007669"/>
    <property type="project" value="UniProtKB-SubCell"/>
</dbReference>
<dbReference type="InterPro" id="IPR004282">
    <property type="entry name" value="CemA"/>
</dbReference>
<evidence type="ECO:0000256" key="4">
    <source>
        <dbReference type="ARBA" id="ARBA00022781"/>
    </source>
</evidence>
<reference evidence="10" key="1">
    <citation type="submission" date="2016-05" db="EMBL/GenBank/DDBJ databases">
        <authorList>
            <person name="Lavstsen T."/>
            <person name="Jespersen J.S."/>
        </authorList>
    </citation>
    <scope>NUCLEOTIDE SEQUENCE</scope>
</reference>
<dbReference type="GO" id="GO:0015297">
    <property type="term" value="F:antiporter activity"/>
    <property type="evidence" value="ECO:0007669"/>
    <property type="project" value="UniProtKB-KW"/>
</dbReference>
<keyword evidence="3 9" id="KW-0812">Transmembrane</keyword>
<comment type="catalytic activity">
    <reaction evidence="9">
        <text>K(+)(in) + H(+)(out) = K(+)(out) + H(+)(in)</text>
        <dbReference type="Rhea" id="RHEA:29467"/>
        <dbReference type="ChEBI" id="CHEBI:15378"/>
        <dbReference type="ChEBI" id="CHEBI:29103"/>
    </reaction>
</comment>
<keyword evidence="5 9" id="KW-1133">Transmembrane helix</keyword>
<keyword evidence="10" id="KW-0934">Plastid</keyword>
<keyword evidence="9" id="KW-1001">Plastid inner membrane</keyword>
<evidence type="ECO:0000313" key="10">
    <source>
        <dbReference type="EMBL" id="APP89453.1"/>
    </source>
</evidence>
<keyword evidence="6 9" id="KW-0406">Ion transport</keyword>
<sequence length="422" mass="50469">MKVYQWFFKRLQQISKKAYYVTKKIQIIKKEFFFFKKSVLFSTNSWHNMFFYIDYQLTKYKLILKYRLLEYQITNFVLILIDQFKIRKFHQISHLISLDLQNLNIQILWIQNVIQEIETWQKDFRAFILSEYIERGKKLKTKDSAVLTNIEMIAYETIGFIPRSITTTLSRFKVELTGQTSLLVFREFWFAKYQALASIQYLFFLLVFPWIVTLIVKPIFFKILIEFWCTANKKNSLIFFNLSQEKILLKSLQNMEELFWLDLVSKEKFENSSQQKIARDIHDLTFSLIELYNHKSIIILIDLLTDLVGILTIIMILFIAKKRVTVLNSWLQELFYSLSDTMKAFFILLLTDLCIGFHSPHGWEVVVESFSEHIGFVPNPHIISFFVSTFPVILDTIVKYWIFRHLNRISPSIVVTYHAMNE</sequence>
<keyword evidence="10" id="KW-0150">Chloroplast</keyword>
<feature type="transmembrane region" description="Helical" evidence="9">
    <location>
        <begin position="297"/>
        <end position="320"/>
    </location>
</feature>
<dbReference type="AlphaFoldDB" id="A0A2H4G3C4"/>
<dbReference type="GO" id="GO:0015078">
    <property type="term" value="F:proton transmembrane transporter activity"/>
    <property type="evidence" value="ECO:0007669"/>
    <property type="project" value="UniProtKB-UniRule"/>
</dbReference>
<feature type="transmembrane region" description="Helical" evidence="9">
    <location>
        <begin position="201"/>
        <end position="225"/>
    </location>
</feature>
<evidence type="ECO:0000256" key="7">
    <source>
        <dbReference type="ARBA" id="ARBA00023136"/>
    </source>
</evidence>
<keyword evidence="9" id="KW-0633">Potassium transport</keyword>
<dbReference type="HAMAP" id="MF_01308">
    <property type="entry name" value="CemA_PxcA"/>
    <property type="match status" value="1"/>
</dbReference>
<evidence type="ECO:0000256" key="6">
    <source>
        <dbReference type="ARBA" id="ARBA00023065"/>
    </source>
</evidence>